<organism evidence="2 3">
    <name type="scientific">Streptomyces auratus AGR0001</name>
    <dbReference type="NCBI Taxonomy" id="1160718"/>
    <lineage>
        <taxon>Bacteria</taxon>
        <taxon>Bacillati</taxon>
        <taxon>Actinomycetota</taxon>
        <taxon>Actinomycetes</taxon>
        <taxon>Kitasatosporales</taxon>
        <taxon>Streptomycetaceae</taxon>
        <taxon>Streptomyces</taxon>
    </lineage>
</organism>
<proteinExistence type="predicted"/>
<dbReference type="Proteomes" id="UP000009036">
    <property type="component" value="Chromosome"/>
</dbReference>
<name>A0A8B1NA35_9ACTN</name>
<dbReference type="RefSeq" id="WP_144044232.1">
    <property type="nucleotide sequence ID" value="NZ_CP072931.1"/>
</dbReference>
<gene>
    <name evidence="2" type="ORF">SU9_011400</name>
</gene>
<evidence type="ECO:0000256" key="1">
    <source>
        <dbReference type="SAM" id="MobiDB-lite"/>
    </source>
</evidence>
<reference evidence="2" key="2">
    <citation type="submission" date="2021-04" db="EMBL/GenBank/DDBJ databases">
        <authorList>
            <person name="Wen M.-L."/>
            <person name="Han X.-L."/>
            <person name="Xiong J."/>
        </authorList>
    </citation>
    <scope>NUCLEOTIDE SEQUENCE</scope>
    <source>
        <strain evidence="2">AGR0001</strain>
    </source>
</reference>
<dbReference type="KEGG" id="sauh:SU9_011400"/>
<sequence>MPPREQALGGVRVGVVGDHAPCPPRSAQRGPRRLGRFRPAPRDDDPRTVRDQRLRGAEVEAGSA</sequence>
<evidence type="ECO:0000313" key="2">
    <source>
        <dbReference type="EMBL" id="QTZ92008.1"/>
    </source>
</evidence>
<evidence type="ECO:0000313" key="3">
    <source>
        <dbReference type="Proteomes" id="UP000009036"/>
    </source>
</evidence>
<feature type="compositionally biased region" description="Basic and acidic residues" evidence="1">
    <location>
        <begin position="40"/>
        <end position="58"/>
    </location>
</feature>
<feature type="region of interest" description="Disordered" evidence="1">
    <location>
        <begin position="1"/>
        <end position="64"/>
    </location>
</feature>
<accession>A0A8B1NA35</accession>
<dbReference type="EMBL" id="CP072931">
    <property type="protein sequence ID" value="QTZ92008.1"/>
    <property type="molecule type" value="Genomic_DNA"/>
</dbReference>
<protein>
    <submittedName>
        <fullName evidence="2">Uncharacterized protein</fullName>
    </submittedName>
</protein>
<reference evidence="2" key="1">
    <citation type="journal article" date="2012" name="J. Bacteriol.">
        <title>Genome Sequence of Streptomyces auratus Strain AGR0001, a Phoslactomycin-Producing Actinomycete.</title>
        <authorList>
            <person name="Han X."/>
            <person name="Li M."/>
            <person name="Ding Z."/>
            <person name="Zhao J."/>
            <person name="Ji K."/>
            <person name="Wen M."/>
            <person name="Lu T."/>
        </authorList>
    </citation>
    <scope>NUCLEOTIDE SEQUENCE</scope>
    <source>
        <strain evidence="2">AGR0001</strain>
    </source>
</reference>
<keyword evidence="3" id="KW-1185">Reference proteome</keyword>
<dbReference type="AlphaFoldDB" id="A0A8B1NA35"/>